<dbReference type="EMBL" id="CP030759">
    <property type="protein sequence ID" value="AXA35244.1"/>
    <property type="molecule type" value="Genomic_DNA"/>
</dbReference>
<gene>
    <name evidence="1" type="ORF">BRCON_0467</name>
</gene>
<accession>A0A2Z4Y2G5</accession>
<evidence type="ECO:0000313" key="1">
    <source>
        <dbReference type="EMBL" id="AXA35244.1"/>
    </source>
</evidence>
<reference evidence="1 2" key="1">
    <citation type="submission" date="2018-05" db="EMBL/GenBank/DDBJ databases">
        <title>A metagenomic window into the 2 km-deep terrestrial subsurface aquifer revealed taxonomically and functionally diverse microbial community comprising novel uncultured bacterial lineages.</title>
        <authorList>
            <person name="Kadnikov V.V."/>
            <person name="Mardanov A.V."/>
            <person name="Beletsky A.V."/>
            <person name="Banks D."/>
            <person name="Pimenov N.V."/>
            <person name="Frank Y.A."/>
            <person name="Karnachuk O.V."/>
            <person name="Ravin N.V."/>
        </authorList>
    </citation>
    <scope>NUCLEOTIDE SEQUENCE [LARGE SCALE GENOMIC DNA]</scope>
    <source>
        <strain evidence="1">BY</strain>
    </source>
</reference>
<dbReference type="KEGG" id="schv:BRCON_0467"/>
<dbReference type="AlphaFoldDB" id="A0A2Z4Y2G5"/>
<dbReference type="Proteomes" id="UP000262583">
    <property type="component" value="Chromosome"/>
</dbReference>
<sequence length="58" mass="6249">MATATNAVAVRSIRTELFNQNVFLQEATSHASGFCGSRLPDVIRFLGSILRVAPVLDS</sequence>
<name>A0A2Z4Y2G5_SUMC1</name>
<evidence type="ECO:0000313" key="2">
    <source>
        <dbReference type="Proteomes" id="UP000262583"/>
    </source>
</evidence>
<proteinExistence type="predicted"/>
<protein>
    <submittedName>
        <fullName evidence="1">Uncharacterized protein</fullName>
    </submittedName>
</protein>
<organism evidence="1 2">
    <name type="scientific">Sumerlaea chitinivorans</name>
    <dbReference type="NCBI Taxonomy" id="2250252"/>
    <lineage>
        <taxon>Bacteria</taxon>
        <taxon>Candidatus Sumerlaeota</taxon>
        <taxon>Candidatus Sumerlaeia</taxon>
        <taxon>Candidatus Sumerlaeales</taxon>
        <taxon>Candidatus Sumerlaeaceae</taxon>
        <taxon>Candidatus Sumerlaea</taxon>
    </lineage>
</organism>